<dbReference type="PANTHER" id="PTHR10655:SF30">
    <property type="entry name" value="CARBOXYLESTERASE OS04G0669600-RELATED"/>
    <property type="match status" value="1"/>
</dbReference>
<dbReference type="EnsemblPlants" id="KQL12983">
    <property type="protein sequence ID" value="KQL12983"/>
    <property type="gene ID" value="SETIT_021999mg"/>
</dbReference>
<dbReference type="InterPro" id="IPR003140">
    <property type="entry name" value="PLipase/COase/thioEstase"/>
</dbReference>
<name>K3Z631_SETIT</name>
<dbReference type="Gramene" id="KQL12983">
    <property type="protein sequence ID" value="KQL12983"/>
    <property type="gene ID" value="SETIT_021999mg"/>
</dbReference>
<comment type="similarity">
    <text evidence="1">Belongs to the AB hydrolase superfamily. AB hydrolase 2 family.</text>
</comment>
<dbReference type="InParanoid" id="K3Z631"/>
<protein>
    <recommendedName>
        <fullName evidence="5">Phospholipase/carboxylesterase/thioesterase domain-containing protein</fullName>
    </recommendedName>
</protein>
<evidence type="ECO:0000256" key="4">
    <source>
        <dbReference type="ARBA" id="ARBA00023098"/>
    </source>
</evidence>
<keyword evidence="7" id="KW-1185">Reference proteome</keyword>
<reference evidence="7" key="1">
    <citation type="journal article" date="2012" name="Nat. Biotechnol.">
        <title>Reference genome sequence of the model plant Setaria.</title>
        <authorList>
            <person name="Bennetzen J.L."/>
            <person name="Schmutz J."/>
            <person name="Wang H."/>
            <person name="Percifield R."/>
            <person name="Hawkins J."/>
            <person name="Pontaroli A.C."/>
            <person name="Estep M."/>
            <person name="Feng L."/>
            <person name="Vaughn J.N."/>
            <person name="Grimwood J."/>
            <person name="Jenkins J."/>
            <person name="Barry K."/>
            <person name="Lindquist E."/>
            <person name="Hellsten U."/>
            <person name="Deshpande S."/>
            <person name="Wang X."/>
            <person name="Wu X."/>
            <person name="Mitros T."/>
            <person name="Triplett J."/>
            <person name="Yang X."/>
            <person name="Ye C.Y."/>
            <person name="Mauro-Herrera M."/>
            <person name="Wang L."/>
            <person name="Li P."/>
            <person name="Sharma M."/>
            <person name="Sharma R."/>
            <person name="Ronald P.C."/>
            <person name="Panaud O."/>
            <person name="Kellogg E.A."/>
            <person name="Brutnell T.P."/>
            <person name="Doust A.N."/>
            <person name="Tuskan G.A."/>
            <person name="Rokhsar D."/>
            <person name="Devos K.M."/>
        </authorList>
    </citation>
    <scope>NUCLEOTIDE SEQUENCE [LARGE SCALE GENOMIC DNA]</scope>
    <source>
        <strain evidence="7">cv. Yugu1</strain>
    </source>
</reference>
<dbReference type="STRING" id="4555.K3Z631"/>
<dbReference type="HOGENOM" id="CLU_600510_0_0_1"/>
<dbReference type="Pfam" id="PF02230">
    <property type="entry name" value="Abhydrolase_2"/>
    <property type="match status" value="2"/>
</dbReference>
<evidence type="ECO:0000313" key="7">
    <source>
        <dbReference type="Proteomes" id="UP000004995"/>
    </source>
</evidence>
<dbReference type="Proteomes" id="UP000004995">
    <property type="component" value="Unassembled WGS sequence"/>
</dbReference>
<dbReference type="InterPro" id="IPR050565">
    <property type="entry name" value="LYPA1-2/EST-like"/>
</dbReference>
<dbReference type="GO" id="GO:0006631">
    <property type="term" value="P:fatty acid metabolic process"/>
    <property type="evidence" value="ECO:0007669"/>
    <property type="project" value="UniProtKB-KW"/>
</dbReference>
<dbReference type="eggNOG" id="KOG2112">
    <property type="taxonomic scope" value="Eukaryota"/>
</dbReference>
<evidence type="ECO:0000259" key="5">
    <source>
        <dbReference type="Pfam" id="PF02230"/>
    </source>
</evidence>
<dbReference type="AlphaFoldDB" id="K3Z631"/>
<dbReference type="Gene3D" id="3.40.50.1820">
    <property type="entry name" value="alpha/beta hydrolase"/>
    <property type="match status" value="2"/>
</dbReference>
<keyword evidence="2" id="KW-0378">Hydrolase</keyword>
<evidence type="ECO:0000256" key="3">
    <source>
        <dbReference type="ARBA" id="ARBA00022832"/>
    </source>
</evidence>
<dbReference type="GO" id="GO:0005737">
    <property type="term" value="C:cytoplasm"/>
    <property type="evidence" value="ECO:0000318"/>
    <property type="project" value="GO_Central"/>
</dbReference>
<keyword evidence="4" id="KW-0443">Lipid metabolism</keyword>
<dbReference type="GO" id="GO:0052689">
    <property type="term" value="F:carboxylic ester hydrolase activity"/>
    <property type="evidence" value="ECO:0000318"/>
    <property type="project" value="GO_Central"/>
</dbReference>
<dbReference type="GO" id="GO:0010363">
    <property type="term" value="P:regulation of plant-type hypersensitive response"/>
    <property type="evidence" value="ECO:0000318"/>
    <property type="project" value="GO_Central"/>
</dbReference>
<dbReference type="PANTHER" id="PTHR10655">
    <property type="entry name" value="LYSOPHOSPHOLIPASE-RELATED"/>
    <property type="match status" value="1"/>
</dbReference>
<reference evidence="6" key="2">
    <citation type="submission" date="2018-08" db="UniProtKB">
        <authorList>
            <consortium name="EnsemblPlants"/>
        </authorList>
    </citation>
    <scope>IDENTIFICATION</scope>
    <source>
        <strain evidence="6">Yugu1</strain>
    </source>
</reference>
<organism evidence="6 7">
    <name type="scientific">Setaria italica</name>
    <name type="common">Foxtail millet</name>
    <name type="synonym">Panicum italicum</name>
    <dbReference type="NCBI Taxonomy" id="4555"/>
    <lineage>
        <taxon>Eukaryota</taxon>
        <taxon>Viridiplantae</taxon>
        <taxon>Streptophyta</taxon>
        <taxon>Embryophyta</taxon>
        <taxon>Tracheophyta</taxon>
        <taxon>Spermatophyta</taxon>
        <taxon>Magnoliopsida</taxon>
        <taxon>Liliopsida</taxon>
        <taxon>Poales</taxon>
        <taxon>Poaceae</taxon>
        <taxon>PACMAD clade</taxon>
        <taxon>Panicoideae</taxon>
        <taxon>Panicodae</taxon>
        <taxon>Paniceae</taxon>
        <taxon>Cenchrinae</taxon>
        <taxon>Setaria</taxon>
    </lineage>
</organism>
<feature type="domain" description="Phospholipase/carboxylesterase/thioesterase" evidence="5">
    <location>
        <begin position="7"/>
        <end position="225"/>
    </location>
</feature>
<evidence type="ECO:0000256" key="2">
    <source>
        <dbReference type="ARBA" id="ARBA00022801"/>
    </source>
</evidence>
<feature type="domain" description="Phospholipase/carboxylesterase/thioesterase" evidence="5">
    <location>
        <begin position="239"/>
        <end position="445"/>
    </location>
</feature>
<dbReference type="EMBL" id="AGNK02001413">
    <property type="status" value="NOT_ANNOTATED_CDS"/>
    <property type="molecule type" value="Genomic_DNA"/>
</dbReference>
<dbReference type="InterPro" id="IPR029058">
    <property type="entry name" value="AB_hydrolase_fold"/>
</dbReference>
<keyword evidence="3" id="KW-0276">Fatty acid metabolism</keyword>
<proteinExistence type="inferred from homology"/>
<sequence>MAAAAAPPPPAGGFVLFLHGSAGSGDESRAQVAPYFAAPELASSVRLSFPTAPTVPIACYGDTVITAWFGISEVPITAKTVRDEKEVLKAVDYVHELLDKEIASGTSPSDIFVCGLSQGGALAIASVLLFPKTLGGCVVFSGSVPLSKSFADKVSPEARKVTPSSFPYTPVLWFHGMADGLVLFEAGHAGCAFLEELGMTCEFKAYPTLGHSMVDEELQYFQQWILSRLGISGATETARPSSFVLWLHGLGDSGPANEPIRNFFSAPEFRLTKWSFPSAPRSPVSCNNGFVMPSWFDIHELPMSAGSPQDEAGVLKAVENVHAMIDKEVADGIHPDNIFVCGFSQGGALTLASVLLYPKKLGGGAVFSGWVPFGSSVTERISPEARKTPILWSHGIADRTVLFEAGQAGPPFLQKAGVSCEFKAYPDLGHSLSKEELLYLESWIKSRLSASQEKDN</sequence>
<dbReference type="FunFam" id="3.40.50.1820:FF:000232">
    <property type="entry name" value="Probable carboxylesterase SOBER1-like"/>
    <property type="match status" value="1"/>
</dbReference>
<dbReference type="SUPFAM" id="SSF53474">
    <property type="entry name" value="alpha/beta-Hydrolases"/>
    <property type="match status" value="2"/>
</dbReference>
<accession>K3Z631</accession>
<evidence type="ECO:0000313" key="6">
    <source>
        <dbReference type="EnsemblPlants" id="KQL12983"/>
    </source>
</evidence>
<dbReference type="OMA" id="IDMRTST"/>
<evidence type="ECO:0000256" key="1">
    <source>
        <dbReference type="ARBA" id="ARBA00006499"/>
    </source>
</evidence>